<gene>
    <name evidence="1" type="ORF">C7B46_06735</name>
</gene>
<dbReference type="PANTHER" id="PTHR38588:SF1">
    <property type="entry name" value="BLL0334 PROTEIN"/>
    <property type="match status" value="1"/>
</dbReference>
<dbReference type="SUPFAM" id="SSF55961">
    <property type="entry name" value="Bet v1-like"/>
    <property type="match status" value="1"/>
</dbReference>
<protein>
    <submittedName>
        <fullName evidence="1">Carbon monoxide dehydrogenase</fullName>
    </submittedName>
</protein>
<dbReference type="CDD" id="cd05018">
    <property type="entry name" value="CoxG"/>
    <property type="match status" value="1"/>
</dbReference>
<dbReference type="Pfam" id="PF06240">
    <property type="entry name" value="COXG"/>
    <property type="match status" value="1"/>
</dbReference>
<name>A0A2T2XI60_9FIRM</name>
<comment type="caution">
    <text evidence="1">The sequence shown here is derived from an EMBL/GenBank/DDBJ whole genome shotgun (WGS) entry which is preliminary data.</text>
</comment>
<dbReference type="Proteomes" id="UP000242972">
    <property type="component" value="Unassembled WGS sequence"/>
</dbReference>
<organism evidence="1 2">
    <name type="scientific">Sulfobacillus benefaciens</name>
    <dbReference type="NCBI Taxonomy" id="453960"/>
    <lineage>
        <taxon>Bacteria</taxon>
        <taxon>Bacillati</taxon>
        <taxon>Bacillota</taxon>
        <taxon>Clostridia</taxon>
        <taxon>Eubacteriales</taxon>
        <taxon>Clostridiales Family XVII. Incertae Sedis</taxon>
        <taxon>Sulfobacillus</taxon>
    </lineage>
</organism>
<dbReference type="InterPro" id="IPR010419">
    <property type="entry name" value="CO_DH_gsu"/>
</dbReference>
<dbReference type="PANTHER" id="PTHR38588">
    <property type="entry name" value="BLL0334 PROTEIN"/>
    <property type="match status" value="1"/>
</dbReference>
<dbReference type="AlphaFoldDB" id="A0A2T2XI60"/>
<accession>A0A2T2XI60</accession>
<evidence type="ECO:0000313" key="2">
    <source>
        <dbReference type="Proteomes" id="UP000242972"/>
    </source>
</evidence>
<dbReference type="InterPro" id="IPR023393">
    <property type="entry name" value="START-like_dom_sf"/>
</dbReference>
<sequence>MKLDGHKVIPTSPANAYRLLTDPQVLVRTMPGLKSMTPKEDEPDVYKAELEMGVAAIKGKYQGEMRMEDMVEGVSYRLRMHGQGPGGFVDVNMAVSLEPIEAGSDLHYLGDANVGGTVAGVGQRVLSGVANIIIGQFFTAMAKEAANLSSQ</sequence>
<evidence type="ECO:0000313" key="1">
    <source>
        <dbReference type="EMBL" id="PSR34138.1"/>
    </source>
</evidence>
<dbReference type="EMBL" id="PXYW01000012">
    <property type="protein sequence ID" value="PSR34138.1"/>
    <property type="molecule type" value="Genomic_DNA"/>
</dbReference>
<reference evidence="1 2" key="1">
    <citation type="journal article" date="2014" name="BMC Genomics">
        <title>Comparison of environmental and isolate Sulfobacillus genomes reveals diverse carbon, sulfur, nitrogen, and hydrogen metabolisms.</title>
        <authorList>
            <person name="Justice N.B."/>
            <person name="Norman A."/>
            <person name="Brown C.T."/>
            <person name="Singh A."/>
            <person name="Thomas B.C."/>
            <person name="Banfield J.F."/>
        </authorList>
    </citation>
    <scope>NUCLEOTIDE SEQUENCE [LARGE SCALE GENOMIC DNA]</scope>
    <source>
        <strain evidence="1">AMDSBA4</strain>
    </source>
</reference>
<dbReference type="Gene3D" id="3.30.530.20">
    <property type="match status" value="1"/>
</dbReference>
<proteinExistence type="predicted"/>